<dbReference type="Proteomes" id="UP000770015">
    <property type="component" value="Unassembled WGS sequence"/>
</dbReference>
<dbReference type="Pfam" id="PF00106">
    <property type="entry name" value="adh_short"/>
    <property type="match status" value="1"/>
</dbReference>
<evidence type="ECO:0000256" key="2">
    <source>
        <dbReference type="ARBA" id="ARBA00023002"/>
    </source>
</evidence>
<dbReference type="EMBL" id="JAGSXJ010000022">
    <property type="protein sequence ID" value="KAH6677856.1"/>
    <property type="molecule type" value="Genomic_DNA"/>
</dbReference>
<accession>A0A9P9A7D9</accession>
<dbReference type="PRINTS" id="PR00081">
    <property type="entry name" value="GDHRDH"/>
</dbReference>
<evidence type="ECO:0000256" key="1">
    <source>
        <dbReference type="ARBA" id="ARBA00006484"/>
    </source>
</evidence>
<protein>
    <submittedName>
        <fullName evidence="4">Short-chain dehydrogenase/reductase SDR</fullName>
    </submittedName>
</protein>
<evidence type="ECO:0000313" key="4">
    <source>
        <dbReference type="EMBL" id="KAH6677856.1"/>
    </source>
</evidence>
<reference evidence="4" key="1">
    <citation type="journal article" date="2021" name="Nat. Commun.">
        <title>Genetic determinants of endophytism in the Arabidopsis root mycobiome.</title>
        <authorList>
            <person name="Mesny F."/>
            <person name="Miyauchi S."/>
            <person name="Thiergart T."/>
            <person name="Pickel B."/>
            <person name="Atanasova L."/>
            <person name="Karlsson M."/>
            <person name="Huettel B."/>
            <person name="Barry K.W."/>
            <person name="Haridas S."/>
            <person name="Chen C."/>
            <person name="Bauer D."/>
            <person name="Andreopoulos W."/>
            <person name="Pangilinan J."/>
            <person name="LaButti K."/>
            <person name="Riley R."/>
            <person name="Lipzen A."/>
            <person name="Clum A."/>
            <person name="Drula E."/>
            <person name="Henrissat B."/>
            <person name="Kohler A."/>
            <person name="Grigoriev I.V."/>
            <person name="Martin F.M."/>
            <person name="Hacquard S."/>
        </authorList>
    </citation>
    <scope>NUCLEOTIDE SEQUENCE</scope>
    <source>
        <strain evidence="4">MPI-SDFR-AT-0117</strain>
    </source>
</reference>
<dbReference type="Gene3D" id="3.40.50.720">
    <property type="entry name" value="NAD(P)-binding Rossmann-like Domain"/>
    <property type="match status" value="1"/>
</dbReference>
<keyword evidence="2" id="KW-0560">Oxidoreductase</keyword>
<dbReference type="OrthoDB" id="5840532at2759"/>
<sequence>MSIEKPTDCFNGGVAVVTGAGGGLGSALARRAAALGMKVIVADIAYSRAQDVASGITAAGGQAEAFAVDVSSASDVEKLADHVFSKHGPVRLLINNAGIEMLGYSWEIPADRLAATVDVNIKGTMYGIRAFAPRMLASGQKCWIANTASTGAFGAVPGQTAYISTKHAVLALTEGLKLELSLCGADVHVSAIMPGLLRTDIFGPDQSLPRHSTEDRVQRYRSKLAGLARTYGMAVDVAADSILEQVTTGKFWVFTHPEEASKFMKHRSDYLKDQREPQILPGAEAGILEPPLSGTHSL</sequence>
<dbReference type="PANTHER" id="PTHR43669">
    <property type="entry name" value="5-KETO-D-GLUCONATE 5-REDUCTASE"/>
    <property type="match status" value="1"/>
</dbReference>
<dbReference type="PRINTS" id="PR00080">
    <property type="entry name" value="SDRFAMILY"/>
</dbReference>
<comment type="caution">
    <text evidence="4">The sequence shown here is derived from an EMBL/GenBank/DDBJ whole genome shotgun (WGS) entry which is preliminary data.</text>
</comment>
<proteinExistence type="inferred from homology"/>
<dbReference type="GO" id="GO:0016491">
    <property type="term" value="F:oxidoreductase activity"/>
    <property type="evidence" value="ECO:0007669"/>
    <property type="project" value="UniProtKB-KW"/>
</dbReference>
<comment type="similarity">
    <text evidence="1 3">Belongs to the short-chain dehydrogenases/reductases (SDR) family.</text>
</comment>
<keyword evidence="5" id="KW-1185">Reference proteome</keyword>
<organism evidence="4 5">
    <name type="scientific">Plectosphaerella plurivora</name>
    <dbReference type="NCBI Taxonomy" id="936078"/>
    <lineage>
        <taxon>Eukaryota</taxon>
        <taxon>Fungi</taxon>
        <taxon>Dikarya</taxon>
        <taxon>Ascomycota</taxon>
        <taxon>Pezizomycotina</taxon>
        <taxon>Sordariomycetes</taxon>
        <taxon>Hypocreomycetidae</taxon>
        <taxon>Glomerellales</taxon>
        <taxon>Plectosphaerellaceae</taxon>
        <taxon>Plectosphaerella</taxon>
    </lineage>
</organism>
<dbReference type="SUPFAM" id="SSF51735">
    <property type="entry name" value="NAD(P)-binding Rossmann-fold domains"/>
    <property type="match status" value="1"/>
</dbReference>
<dbReference type="AlphaFoldDB" id="A0A9P9A7D9"/>
<evidence type="ECO:0000313" key="5">
    <source>
        <dbReference type="Proteomes" id="UP000770015"/>
    </source>
</evidence>
<dbReference type="InterPro" id="IPR002347">
    <property type="entry name" value="SDR_fam"/>
</dbReference>
<evidence type="ECO:0000256" key="3">
    <source>
        <dbReference type="RuleBase" id="RU000363"/>
    </source>
</evidence>
<dbReference type="PANTHER" id="PTHR43669:SF3">
    <property type="entry name" value="ALCOHOL DEHYDROGENASE, PUTATIVE (AFU_ORTHOLOGUE AFUA_3G03445)-RELATED"/>
    <property type="match status" value="1"/>
</dbReference>
<dbReference type="CDD" id="cd05233">
    <property type="entry name" value="SDR_c"/>
    <property type="match status" value="1"/>
</dbReference>
<name>A0A9P9A7D9_9PEZI</name>
<dbReference type="InterPro" id="IPR036291">
    <property type="entry name" value="NAD(P)-bd_dom_sf"/>
</dbReference>
<gene>
    <name evidence="4" type="ORF">F5X68DRAFT_193423</name>
</gene>